<feature type="domain" description="Aminoacyl-transfer RNA synthetases class-II family profile" evidence="14">
    <location>
        <begin position="207"/>
        <end position="480"/>
    </location>
</feature>
<dbReference type="CDD" id="cd00860">
    <property type="entry name" value="ThrRS_anticodon"/>
    <property type="match status" value="1"/>
</dbReference>
<evidence type="ECO:0000313" key="15">
    <source>
        <dbReference type="EMBL" id="OQX51387.1"/>
    </source>
</evidence>
<evidence type="ECO:0000313" key="16">
    <source>
        <dbReference type="Proteomes" id="UP000192520"/>
    </source>
</evidence>
<name>A0A1W9NZ28_UNCC3</name>
<proteinExistence type="inferred from homology"/>
<comment type="catalytic activity">
    <reaction evidence="12 13">
        <text>tRNA(Thr) + L-threonine + ATP = L-threonyl-tRNA(Thr) + AMP + diphosphate + H(+)</text>
        <dbReference type="Rhea" id="RHEA:24624"/>
        <dbReference type="Rhea" id="RHEA-COMP:9670"/>
        <dbReference type="Rhea" id="RHEA-COMP:9704"/>
        <dbReference type="ChEBI" id="CHEBI:15378"/>
        <dbReference type="ChEBI" id="CHEBI:30616"/>
        <dbReference type="ChEBI" id="CHEBI:33019"/>
        <dbReference type="ChEBI" id="CHEBI:57926"/>
        <dbReference type="ChEBI" id="CHEBI:78442"/>
        <dbReference type="ChEBI" id="CHEBI:78534"/>
        <dbReference type="ChEBI" id="CHEBI:456215"/>
        <dbReference type="EC" id="6.1.1.3"/>
    </reaction>
</comment>
<accession>A0A1W9NZ28</accession>
<dbReference type="InterPro" id="IPR002314">
    <property type="entry name" value="aa-tRNA-synt_IIb"/>
</dbReference>
<dbReference type="GO" id="GO:0005737">
    <property type="term" value="C:cytoplasm"/>
    <property type="evidence" value="ECO:0007669"/>
    <property type="project" value="UniProtKB-SubCell"/>
</dbReference>
<keyword evidence="7 13" id="KW-0862">Zinc</keyword>
<evidence type="ECO:0000256" key="3">
    <source>
        <dbReference type="ARBA" id="ARBA00022555"/>
    </source>
</evidence>
<dbReference type="InterPro" id="IPR033728">
    <property type="entry name" value="ThrRS_core"/>
</dbReference>
<reference evidence="16" key="1">
    <citation type="submission" date="2017-03" db="EMBL/GenBank/DDBJ databases">
        <title>Novel pathways for hydrocarbon cycling and metabolic interdependencies in hydrothermal sediment communities.</title>
        <authorList>
            <person name="Dombrowski N."/>
            <person name="Seitz K."/>
            <person name="Teske A."/>
            <person name="Baker B."/>
        </authorList>
    </citation>
    <scope>NUCLEOTIDE SEQUENCE [LARGE SCALE GENOMIC DNA]</scope>
</reference>
<keyword evidence="9 13" id="KW-0694">RNA-binding</keyword>
<dbReference type="SMART" id="SM00863">
    <property type="entry name" value="tRNA_SAD"/>
    <property type="match status" value="1"/>
</dbReference>
<evidence type="ECO:0000256" key="7">
    <source>
        <dbReference type="ARBA" id="ARBA00022833"/>
    </source>
</evidence>
<dbReference type="PRINTS" id="PR01047">
    <property type="entry name" value="TRNASYNTHTHR"/>
</dbReference>
<dbReference type="NCBIfam" id="TIGR00418">
    <property type="entry name" value="thrS"/>
    <property type="match status" value="1"/>
</dbReference>
<comment type="caution">
    <text evidence="15">The sequence shown here is derived from an EMBL/GenBank/DDBJ whole genome shotgun (WGS) entry which is preliminary data.</text>
</comment>
<dbReference type="Gene3D" id="3.40.50.800">
    <property type="entry name" value="Anticodon-binding domain"/>
    <property type="match status" value="1"/>
</dbReference>
<keyword evidence="2 13" id="KW-0963">Cytoplasm</keyword>
<keyword evidence="8 13" id="KW-0067">ATP-binding</keyword>
<dbReference type="Pfam" id="PF03129">
    <property type="entry name" value="HGTP_anticodon"/>
    <property type="match status" value="1"/>
</dbReference>
<dbReference type="InterPro" id="IPR047246">
    <property type="entry name" value="ThrRS_anticodon"/>
</dbReference>
<dbReference type="Gene3D" id="3.30.54.20">
    <property type="match status" value="1"/>
</dbReference>
<comment type="similarity">
    <text evidence="1 13">Belongs to the class-II aminoacyl-tRNA synthetase family.</text>
</comment>
<dbReference type="FunFam" id="3.30.980.10:FF:000005">
    <property type="entry name" value="Threonyl-tRNA synthetase, mitochondrial"/>
    <property type="match status" value="1"/>
</dbReference>
<dbReference type="Gene3D" id="3.30.980.10">
    <property type="entry name" value="Threonyl-trna Synthetase, Chain A, domain 2"/>
    <property type="match status" value="1"/>
</dbReference>
<dbReference type="PANTHER" id="PTHR11451">
    <property type="entry name" value="THREONINE-TRNA LIGASE"/>
    <property type="match status" value="1"/>
</dbReference>
<dbReference type="EMBL" id="MZGJ01000004">
    <property type="protein sequence ID" value="OQX51387.1"/>
    <property type="molecule type" value="Genomic_DNA"/>
</dbReference>
<dbReference type="SUPFAM" id="SSF52954">
    <property type="entry name" value="Class II aaRS ABD-related"/>
    <property type="match status" value="1"/>
</dbReference>
<dbReference type="Pfam" id="PF00587">
    <property type="entry name" value="tRNA-synt_2b"/>
    <property type="match status" value="1"/>
</dbReference>
<dbReference type="GO" id="GO:0005524">
    <property type="term" value="F:ATP binding"/>
    <property type="evidence" value="ECO:0007669"/>
    <property type="project" value="UniProtKB-UniRule"/>
</dbReference>
<dbReference type="InterPro" id="IPR036621">
    <property type="entry name" value="Anticodon-bd_dom_sf"/>
</dbReference>
<protein>
    <recommendedName>
        <fullName evidence="13">Threonine--tRNA ligase</fullName>
        <ecNumber evidence="13">6.1.1.3</ecNumber>
    </recommendedName>
    <alternativeName>
        <fullName evidence="13">Threonyl-tRNA synthetase</fullName>
        <shortName evidence="13">ThrRS</shortName>
    </alternativeName>
</protein>
<feature type="binding site" evidence="13">
    <location>
        <position position="457"/>
    </location>
    <ligand>
        <name>Zn(2+)</name>
        <dbReference type="ChEBI" id="CHEBI:29105"/>
        <note>catalytic</note>
    </ligand>
</feature>
<keyword evidence="6 13" id="KW-0547">Nucleotide-binding</keyword>
<dbReference type="FunFam" id="3.40.50.800:FF:000001">
    <property type="entry name" value="Threonine--tRNA ligase"/>
    <property type="match status" value="1"/>
</dbReference>
<dbReference type="HAMAP" id="MF_00184">
    <property type="entry name" value="Thr_tRNA_synth"/>
    <property type="match status" value="1"/>
</dbReference>
<dbReference type="SUPFAM" id="SSF55681">
    <property type="entry name" value="Class II aaRS and biotin synthetases"/>
    <property type="match status" value="1"/>
</dbReference>
<dbReference type="SUPFAM" id="SSF55186">
    <property type="entry name" value="ThrRS/AlaRS common domain"/>
    <property type="match status" value="1"/>
</dbReference>
<comment type="subunit">
    <text evidence="13">Homodimer.</text>
</comment>
<evidence type="ECO:0000256" key="2">
    <source>
        <dbReference type="ARBA" id="ARBA00022490"/>
    </source>
</evidence>
<evidence type="ECO:0000256" key="4">
    <source>
        <dbReference type="ARBA" id="ARBA00022598"/>
    </source>
</evidence>
<dbReference type="PANTHER" id="PTHR11451:SF44">
    <property type="entry name" value="THREONINE--TRNA LIGASE, CHLOROPLASTIC_MITOCHONDRIAL 2"/>
    <property type="match status" value="1"/>
</dbReference>
<keyword evidence="4 13" id="KW-0436">Ligase</keyword>
<dbReference type="InterPro" id="IPR006195">
    <property type="entry name" value="aa-tRNA-synth_II"/>
</dbReference>
<evidence type="ECO:0000256" key="10">
    <source>
        <dbReference type="ARBA" id="ARBA00022917"/>
    </source>
</evidence>
<dbReference type="Pfam" id="PF07973">
    <property type="entry name" value="tRNA_SAD"/>
    <property type="match status" value="1"/>
</dbReference>
<organism evidence="15 16">
    <name type="scientific">candidate division CPR3 bacterium 4484_211</name>
    <dbReference type="NCBI Taxonomy" id="1968527"/>
    <lineage>
        <taxon>Bacteria</taxon>
        <taxon>Bacteria division CPR3</taxon>
    </lineage>
</organism>
<evidence type="ECO:0000256" key="11">
    <source>
        <dbReference type="ARBA" id="ARBA00023146"/>
    </source>
</evidence>
<comment type="cofactor">
    <cofactor evidence="13">
        <name>Zn(2+)</name>
        <dbReference type="ChEBI" id="CHEBI:29105"/>
    </cofactor>
    <text evidence="13">Binds 1 zinc ion per subunit.</text>
</comment>
<dbReference type="EC" id="6.1.1.3" evidence="13"/>
<dbReference type="GO" id="GO:0046872">
    <property type="term" value="F:metal ion binding"/>
    <property type="evidence" value="ECO:0007669"/>
    <property type="project" value="UniProtKB-KW"/>
</dbReference>
<dbReference type="Proteomes" id="UP000192520">
    <property type="component" value="Unassembled WGS sequence"/>
</dbReference>
<dbReference type="FunFam" id="3.30.930.10:FF:000002">
    <property type="entry name" value="Threonine--tRNA ligase"/>
    <property type="match status" value="1"/>
</dbReference>
<dbReference type="GO" id="GO:0006435">
    <property type="term" value="P:threonyl-tRNA aminoacylation"/>
    <property type="evidence" value="ECO:0007669"/>
    <property type="project" value="UniProtKB-UniRule"/>
</dbReference>
<dbReference type="InterPro" id="IPR004154">
    <property type="entry name" value="Anticodon-bd"/>
</dbReference>
<feature type="binding site" evidence="13">
    <location>
        <position position="327"/>
    </location>
    <ligand>
        <name>Zn(2+)</name>
        <dbReference type="ChEBI" id="CHEBI:29105"/>
        <note>catalytic</note>
    </ligand>
</feature>
<comment type="subcellular location">
    <subcellularLocation>
        <location evidence="13">Cytoplasm</location>
    </subcellularLocation>
</comment>
<feature type="binding site" evidence="13">
    <location>
        <position position="276"/>
    </location>
    <ligand>
        <name>Zn(2+)</name>
        <dbReference type="ChEBI" id="CHEBI:29105"/>
        <note>catalytic</note>
    </ligand>
</feature>
<dbReference type="InterPro" id="IPR045864">
    <property type="entry name" value="aa-tRNA-synth_II/BPL/LPL"/>
</dbReference>
<dbReference type="AlphaFoldDB" id="A0A1W9NZ28"/>
<dbReference type="InterPro" id="IPR012947">
    <property type="entry name" value="tRNA_SAD"/>
</dbReference>
<dbReference type="CDD" id="cd00771">
    <property type="entry name" value="ThrRS_core"/>
    <property type="match status" value="1"/>
</dbReference>
<comment type="caution">
    <text evidence="13">Lacks conserved residue(s) required for the propagation of feature annotation.</text>
</comment>
<evidence type="ECO:0000256" key="9">
    <source>
        <dbReference type="ARBA" id="ARBA00022884"/>
    </source>
</evidence>
<dbReference type="InterPro" id="IPR002320">
    <property type="entry name" value="Thr-tRNA-ligase_IIa"/>
</dbReference>
<evidence type="ECO:0000256" key="6">
    <source>
        <dbReference type="ARBA" id="ARBA00022741"/>
    </source>
</evidence>
<keyword evidence="5 13" id="KW-0479">Metal-binding</keyword>
<evidence type="ECO:0000256" key="12">
    <source>
        <dbReference type="ARBA" id="ARBA00049515"/>
    </source>
</evidence>
<dbReference type="GO" id="GO:0000049">
    <property type="term" value="F:tRNA binding"/>
    <property type="evidence" value="ECO:0007669"/>
    <property type="project" value="UniProtKB-KW"/>
</dbReference>
<evidence type="ECO:0000256" key="1">
    <source>
        <dbReference type="ARBA" id="ARBA00008226"/>
    </source>
</evidence>
<keyword evidence="3 13" id="KW-0820">tRNA-binding</keyword>
<keyword evidence="10 13" id="KW-0648">Protein biosynthesis</keyword>
<evidence type="ECO:0000256" key="5">
    <source>
        <dbReference type="ARBA" id="ARBA00022723"/>
    </source>
</evidence>
<evidence type="ECO:0000256" key="13">
    <source>
        <dbReference type="HAMAP-Rule" id="MF_00184"/>
    </source>
</evidence>
<dbReference type="Gene3D" id="3.30.930.10">
    <property type="entry name" value="Bira Bifunctional Protein, Domain 2"/>
    <property type="match status" value="1"/>
</dbReference>
<sequence>MSEKNNQLQALRHTTEHVLTQAMYQLYPGIKMAMGPAIENGFYFDFDPGEYKISESDFPKIEKEMQKIIDADLPLHREQISIKEARQLFKNNEYKQEWLDEIEQKGEPATVYWTGDQFVDLCAGPHVKSTGEIKAYKLLSIAGAYWRGNEKNKMLTRIYGTAFLSQKDLAEYLRLQAEAKKRDHRKIGKSLKLFLFDEEFGQGLPLYRPKGATIRKEIMDFAFNTYLKRGYQPVSTPHIANLNLWKRSGHWQFYRDSMYSPMQIDNEQYVLKPMNCPGHVKIYQAESHSYRDLPLRLAEMGTVYRYEKSGELNGILRPRGFTQDDAHIICTPKQLPGELVEMINLTEYIYNKFGFHKPLVSLSVRDPQNKEKFMGDNKSWELAETALENALKQKKLNYRRFKGEAAFYGPKIDFMYKDALGRNQQLTTIQVDFNLPEKFNMTYIDEKGKRRQPFMLHRALLGSLERFMGVLIEHTAGNFPVWLSPVQVKVIPISQEQNLYAERVGEKLKENDIRVEIDTRNETMQSKIRSAQLEKIPYMAIVGRKEAQNGTVSVRLRSEKDLGEQPLGEFIERIKDRIESKALEL</sequence>
<evidence type="ECO:0000259" key="14">
    <source>
        <dbReference type="PROSITE" id="PS50862"/>
    </source>
</evidence>
<evidence type="ECO:0000256" key="8">
    <source>
        <dbReference type="ARBA" id="ARBA00022840"/>
    </source>
</evidence>
<gene>
    <name evidence="13" type="primary">thrS</name>
    <name evidence="15" type="ORF">B5M47_00840</name>
</gene>
<keyword evidence="11 13" id="KW-0030">Aminoacyl-tRNA synthetase</keyword>
<dbReference type="InterPro" id="IPR018163">
    <property type="entry name" value="Thr/Ala-tRNA-synth_IIc_edit"/>
</dbReference>
<dbReference type="STRING" id="1968527.B5M47_00840"/>
<dbReference type="GO" id="GO:0004829">
    <property type="term" value="F:threonine-tRNA ligase activity"/>
    <property type="evidence" value="ECO:0007669"/>
    <property type="project" value="UniProtKB-UniRule"/>
</dbReference>
<dbReference type="PROSITE" id="PS50862">
    <property type="entry name" value="AA_TRNA_LIGASE_II"/>
    <property type="match status" value="1"/>
</dbReference>